<evidence type="ECO:0000313" key="6">
    <source>
        <dbReference type="Proteomes" id="UP000654947"/>
    </source>
</evidence>
<dbReference type="EMBL" id="BMXL01000011">
    <property type="protein sequence ID" value="GHD26902.1"/>
    <property type="molecule type" value="Genomic_DNA"/>
</dbReference>
<dbReference type="PROSITE" id="PS50931">
    <property type="entry name" value="HTH_LYSR"/>
    <property type="match status" value="1"/>
</dbReference>
<sequence>MTPSRLWAFSAVARSGSAEKAAHDLGVSEAAVSLQVGRLRTFFGDPLFSPSAAGLVFTPGGLRLAGRAADMLELHDRTLSEVTRARGGERLLRVAASSLFDDYTALGLIE</sequence>
<evidence type="ECO:0000256" key="3">
    <source>
        <dbReference type="ARBA" id="ARBA00023163"/>
    </source>
</evidence>
<dbReference type="PANTHER" id="PTHR30118:SF6">
    <property type="entry name" value="HTH-TYPE TRANSCRIPTIONAL REGULATOR LEUO"/>
    <property type="match status" value="1"/>
</dbReference>
<dbReference type="Pfam" id="PF00126">
    <property type="entry name" value="HTH_1"/>
    <property type="match status" value="1"/>
</dbReference>
<dbReference type="InterPro" id="IPR036390">
    <property type="entry name" value="WH_DNA-bd_sf"/>
</dbReference>
<evidence type="ECO:0000256" key="2">
    <source>
        <dbReference type="ARBA" id="ARBA00023125"/>
    </source>
</evidence>
<reference evidence="5 6" key="1">
    <citation type="journal article" date="2014" name="Int. J. Syst. Evol. Microbiol.">
        <title>Complete genome sequence of Corynebacterium casei LMG S-19264T (=DSM 44701T), isolated from a smear-ripened cheese.</title>
        <authorList>
            <consortium name="US DOE Joint Genome Institute (JGI-PGF)"/>
            <person name="Walter F."/>
            <person name="Albersmeier A."/>
            <person name="Kalinowski J."/>
            <person name="Ruckert C."/>
        </authorList>
    </citation>
    <scope>NUCLEOTIDE SEQUENCE [LARGE SCALE GENOMIC DNA]</scope>
    <source>
        <strain evidence="5 6">KCTC 19473</strain>
    </source>
</reference>
<evidence type="ECO:0000259" key="4">
    <source>
        <dbReference type="PROSITE" id="PS50931"/>
    </source>
</evidence>
<evidence type="ECO:0000313" key="5">
    <source>
        <dbReference type="EMBL" id="GHD26902.1"/>
    </source>
</evidence>
<dbReference type="GO" id="GO:0003700">
    <property type="term" value="F:DNA-binding transcription factor activity"/>
    <property type="evidence" value="ECO:0007669"/>
    <property type="project" value="InterPro"/>
</dbReference>
<dbReference type="InterPro" id="IPR000847">
    <property type="entry name" value="LysR_HTH_N"/>
</dbReference>
<feature type="domain" description="HTH lysR-type" evidence="4">
    <location>
        <begin position="1"/>
        <end position="58"/>
    </location>
</feature>
<protein>
    <recommendedName>
        <fullName evidence="4">HTH lysR-type domain-containing protein</fullName>
    </recommendedName>
</protein>
<comment type="caution">
    <text evidence="5">The sequence shown here is derived from an EMBL/GenBank/DDBJ whole genome shotgun (WGS) entry which is preliminary data.</text>
</comment>
<dbReference type="PANTHER" id="PTHR30118">
    <property type="entry name" value="HTH-TYPE TRANSCRIPTIONAL REGULATOR LEUO-RELATED"/>
    <property type="match status" value="1"/>
</dbReference>
<dbReference type="GO" id="GO:0003677">
    <property type="term" value="F:DNA binding"/>
    <property type="evidence" value="ECO:0007669"/>
    <property type="project" value="UniProtKB-KW"/>
</dbReference>
<keyword evidence="1" id="KW-0805">Transcription regulation</keyword>
<dbReference type="Proteomes" id="UP000654947">
    <property type="component" value="Unassembled WGS sequence"/>
</dbReference>
<dbReference type="Gene3D" id="1.10.10.10">
    <property type="entry name" value="Winged helix-like DNA-binding domain superfamily/Winged helix DNA-binding domain"/>
    <property type="match status" value="1"/>
</dbReference>
<accession>A0A918XDA2</accession>
<organism evidence="5 6">
    <name type="scientific">Nocardiopsis kunsanensis</name>
    <dbReference type="NCBI Taxonomy" id="141693"/>
    <lineage>
        <taxon>Bacteria</taxon>
        <taxon>Bacillati</taxon>
        <taxon>Actinomycetota</taxon>
        <taxon>Actinomycetes</taxon>
        <taxon>Streptosporangiales</taxon>
        <taxon>Nocardiopsidaceae</taxon>
        <taxon>Nocardiopsis</taxon>
    </lineage>
</organism>
<keyword evidence="3" id="KW-0804">Transcription</keyword>
<keyword evidence="2" id="KW-0238">DNA-binding</keyword>
<evidence type="ECO:0000256" key="1">
    <source>
        <dbReference type="ARBA" id="ARBA00023015"/>
    </source>
</evidence>
<proteinExistence type="predicted"/>
<keyword evidence="6" id="KW-1185">Reference proteome</keyword>
<dbReference type="InterPro" id="IPR050389">
    <property type="entry name" value="LysR-type_TF"/>
</dbReference>
<dbReference type="RefSeq" id="WP_230480039.1">
    <property type="nucleotide sequence ID" value="NZ_BMXL01000011.1"/>
</dbReference>
<dbReference type="InterPro" id="IPR036388">
    <property type="entry name" value="WH-like_DNA-bd_sf"/>
</dbReference>
<gene>
    <name evidence="5" type="ORF">GCM10007147_25480</name>
</gene>
<dbReference type="SUPFAM" id="SSF46785">
    <property type="entry name" value="Winged helix' DNA-binding domain"/>
    <property type="match status" value="1"/>
</dbReference>
<name>A0A918XDA2_9ACTN</name>
<dbReference type="AlphaFoldDB" id="A0A918XDA2"/>